<dbReference type="AlphaFoldDB" id="A0A939DL41"/>
<dbReference type="InterPro" id="IPR013324">
    <property type="entry name" value="RNA_pol_sigma_r3/r4-like"/>
</dbReference>
<dbReference type="GO" id="GO:0003677">
    <property type="term" value="F:DNA binding"/>
    <property type="evidence" value="ECO:0007669"/>
    <property type="project" value="UniProtKB-KW"/>
</dbReference>
<keyword evidence="5" id="KW-0804">Transcription</keyword>
<reference evidence="9" key="1">
    <citation type="submission" date="2021-03" db="EMBL/GenBank/DDBJ databases">
        <title>novel species isolated from a fishpond in China.</title>
        <authorList>
            <person name="Lu H."/>
            <person name="Cai Z."/>
        </authorList>
    </citation>
    <scope>NUCLEOTIDE SEQUENCE</scope>
    <source>
        <strain evidence="9">JCM 30855</strain>
    </source>
</reference>
<dbReference type="InterPro" id="IPR036388">
    <property type="entry name" value="WH-like_DNA-bd_sf"/>
</dbReference>
<dbReference type="InterPro" id="IPR039425">
    <property type="entry name" value="RNA_pol_sigma-70-like"/>
</dbReference>
<feature type="domain" description="RNA polymerase sigma factor 70 region 4 type 2" evidence="8">
    <location>
        <begin position="115"/>
        <end position="163"/>
    </location>
</feature>
<comment type="caution">
    <text evidence="9">The sequence shown here is derived from an EMBL/GenBank/DDBJ whole genome shotgun (WGS) entry which is preliminary data.</text>
</comment>
<evidence type="ECO:0000256" key="2">
    <source>
        <dbReference type="ARBA" id="ARBA00023015"/>
    </source>
</evidence>
<sequence length="184" mass="20794">MPQLTKAAIAGLADECGPRVFRAAYRLLKDPILAEDVLQEVFLKLLRQPRQFDGVKNWPAYLTTMGTSLAIDLLRQRRHQLLAEEYQEDRQPAPDGQTAEPPGPMQALSVSRDLEKLRAALTRLSQLECQVFCLRHLEEFSYKEIAAQLDISVNLVGVTLNRAQSRLSEQLTESQFLGAVYEIN</sequence>
<dbReference type="Pfam" id="PF04542">
    <property type="entry name" value="Sigma70_r2"/>
    <property type="match status" value="1"/>
</dbReference>
<proteinExistence type="inferred from homology"/>
<evidence type="ECO:0000256" key="5">
    <source>
        <dbReference type="ARBA" id="ARBA00023163"/>
    </source>
</evidence>
<dbReference type="InterPro" id="IPR014284">
    <property type="entry name" value="RNA_pol_sigma-70_dom"/>
</dbReference>
<dbReference type="GO" id="GO:0016987">
    <property type="term" value="F:sigma factor activity"/>
    <property type="evidence" value="ECO:0007669"/>
    <property type="project" value="UniProtKB-KW"/>
</dbReference>
<keyword evidence="10" id="KW-1185">Reference proteome</keyword>
<dbReference type="Gene3D" id="1.10.10.10">
    <property type="entry name" value="Winged helix-like DNA-binding domain superfamily/Winged helix DNA-binding domain"/>
    <property type="match status" value="1"/>
</dbReference>
<keyword evidence="3" id="KW-0731">Sigma factor</keyword>
<dbReference type="NCBIfam" id="TIGR02937">
    <property type="entry name" value="sigma70-ECF"/>
    <property type="match status" value="1"/>
</dbReference>
<dbReference type="InterPro" id="IPR013325">
    <property type="entry name" value="RNA_pol_sigma_r2"/>
</dbReference>
<dbReference type="SUPFAM" id="SSF88946">
    <property type="entry name" value="Sigma2 domain of RNA polymerase sigma factors"/>
    <property type="match status" value="1"/>
</dbReference>
<evidence type="ECO:0000256" key="3">
    <source>
        <dbReference type="ARBA" id="ARBA00023082"/>
    </source>
</evidence>
<dbReference type="InterPro" id="IPR013249">
    <property type="entry name" value="RNA_pol_sigma70_r4_t2"/>
</dbReference>
<dbReference type="Proteomes" id="UP000664654">
    <property type="component" value="Unassembled WGS sequence"/>
</dbReference>
<dbReference type="RefSeq" id="WP_206572413.1">
    <property type="nucleotide sequence ID" value="NZ_JAFKCV010000002.1"/>
</dbReference>
<dbReference type="SUPFAM" id="SSF88659">
    <property type="entry name" value="Sigma3 and sigma4 domains of RNA polymerase sigma factors"/>
    <property type="match status" value="1"/>
</dbReference>
<evidence type="ECO:0000259" key="7">
    <source>
        <dbReference type="Pfam" id="PF04542"/>
    </source>
</evidence>
<dbReference type="PANTHER" id="PTHR43133:SF8">
    <property type="entry name" value="RNA POLYMERASE SIGMA FACTOR HI_1459-RELATED"/>
    <property type="match status" value="1"/>
</dbReference>
<dbReference type="PANTHER" id="PTHR43133">
    <property type="entry name" value="RNA POLYMERASE ECF-TYPE SIGMA FACTO"/>
    <property type="match status" value="1"/>
</dbReference>
<feature type="domain" description="RNA polymerase sigma-70 region 2" evidence="7">
    <location>
        <begin position="13"/>
        <end position="78"/>
    </location>
</feature>
<name>A0A939DL41_9ALTE</name>
<dbReference type="Pfam" id="PF08281">
    <property type="entry name" value="Sigma70_r4_2"/>
    <property type="match status" value="1"/>
</dbReference>
<accession>A0A939DL41</accession>
<dbReference type="Gene3D" id="1.10.1740.10">
    <property type="match status" value="1"/>
</dbReference>
<evidence type="ECO:0000256" key="6">
    <source>
        <dbReference type="SAM" id="MobiDB-lite"/>
    </source>
</evidence>
<keyword evidence="4" id="KW-0238">DNA-binding</keyword>
<evidence type="ECO:0000259" key="8">
    <source>
        <dbReference type="Pfam" id="PF08281"/>
    </source>
</evidence>
<comment type="similarity">
    <text evidence="1">Belongs to the sigma-70 factor family. ECF subfamily.</text>
</comment>
<evidence type="ECO:0000256" key="1">
    <source>
        <dbReference type="ARBA" id="ARBA00010641"/>
    </source>
</evidence>
<organism evidence="9 10">
    <name type="scientific">Bowmanella dokdonensis</name>
    <dbReference type="NCBI Taxonomy" id="751969"/>
    <lineage>
        <taxon>Bacteria</taxon>
        <taxon>Pseudomonadati</taxon>
        <taxon>Pseudomonadota</taxon>
        <taxon>Gammaproteobacteria</taxon>
        <taxon>Alteromonadales</taxon>
        <taxon>Alteromonadaceae</taxon>
        <taxon>Bowmanella</taxon>
    </lineage>
</organism>
<protein>
    <submittedName>
        <fullName evidence="9">Sigma-70 family RNA polymerase sigma factor</fullName>
    </submittedName>
</protein>
<evidence type="ECO:0000313" key="9">
    <source>
        <dbReference type="EMBL" id="MBN7824292.1"/>
    </source>
</evidence>
<evidence type="ECO:0000313" key="10">
    <source>
        <dbReference type="Proteomes" id="UP000664654"/>
    </source>
</evidence>
<evidence type="ECO:0000256" key="4">
    <source>
        <dbReference type="ARBA" id="ARBA00023125"/>
    </source>
</evidence>
<feature type="region of interest" description="Disordered" evidence="6">
    <location>
        <begin position="85"/>
        <end position="106"/>
    </location>
</feature>
<gene>
    <name evidence="9" type="ORF">J0A66_03530</name>
</gene>
<dbReference type="EMBL" id="JAFKCV010000002">
    <property type="protein sequence ID" value="MBN7824292.1"/>
    <property type="molecule type" value="Genomic_DNA"/>
</dbReference>
<dbReference type="GO" id="GO:0006352">
    <property type="term" value="P:DNA-templated transcription initiation"/>
    <property type="evidence" value="ECO:0007669"/>
    <property type="project" value="InterPro"/>
</dbReference>
<dbReference type="InterPro" id="IPR007627">
    <property type="entry name" value="RNA_pol_sigma70_r2"/>
</dbReference>
<keyword evidence="2" id="KW-0805">Transcription regulation</keyword>